<keyword evidence="1" id="KW-0472">Membrane</keyword>
<feature type="transmembrane region" description="Helical" evidence="1">
    <location>
        <begin position="65"/>
        <end position="89"/>
    </location>
</feature>
<feature type="transmembrane region" description="Helical" evidence="1">
    <location>
        <begin position="155"/>
        <end position="177"/>
    </location>
</feature>
<feature type="transmembrane region" description="Helical" evidence="1">
    <location>
        <begin position="338"/>
        <end position="355"/>
    </location>
</feature>
<proteinExistence type="predicted"/>
<accession>A0ABW5TCR4</accession>
<feature type="transmembrane region" description="Helical" evidence="1">
    <location>
        <begin position="245"/>
        <end position="264"/>
    </location>
</feature>
<evidence type="ECO:0008006" key="4">
    <source>
        <dbReference type="Google" id="ProtNLM"/>
    </source>
</evidence>
<evidence type="ECO:0000313" key="3">
    <source>
        <dbReference type="Proteomes" id="UP001597476"/>
    </source>
</evidence>
<protein>
    <recommendedName>
        <fullName evidence="4">HTTM domain-containing protein</fullName>
    </recommendedName>
</protein>
<feature type="transmembrane region" description="Helical" evidence="1">
    <location>
        <begin position="96"/>
        <end position="115"/>
    </location>
</feature>
<dbReference type="Proteomes" id="UP001597476">
    <property type="component" value="Unassembled WGS sequence"/>
</dbReference>
<reference evidence="3" key="1">
    <citation type="journal article" date="2019" name="Int. J. Syst. Evol. Microbiol.">
        <title>The Global Catalogue of Microorganisms (GCM) 10K type strain sequencing project: providing services to taxonomists for standard genome sequencing and annotation.</title>
        <authorList>
            <consortium name="The Broad Institute Genomics Platform"/>
            <consortium name="The Broad Institute Genome Sequencing Center for Infectious Disease"/>
            <person name="Wu L."/>
            <person name="Ma J."/>
        </authorList>
    </citation>
    <scope>NUCLEOTIDE SEQUENCE [LARGE SCALE GENOMIC DNA]</scope>
    <source>
        <strain evidence="3">KCTC 42398</strain>
    </source>
</reference>
<sequence length="365" mass="42072">MNNLIYRIISRLEKNASVDGKSLSFYRIVFGVLLLVFFLPSWSWVGGIPPSFFNPNIFSFAYLTGGYLPAIIYEIADIIAIILIVMITLGIRARMALIGMFFISAIMYSYSYSFGKIDHNTSFLIFAYLLLAFTNCGHGVALLKDKKLSEKTQSLAILIIALMICFGFFTAGISKFIRWVDFDLSTSGFLYWFNGQYFLANEPKMFLQAYVFDIPLIVLEIMDSVASIFEISGIFFLLKSKRTWYIFLLHANIFHLSTLLILNIDFSLNLLTYGIFMVTPIFYYWQFEAKKGKGLTKWFVGIISLIALIKIIAALYQVEHPLLNYWSNDVETQNYMSLGFWVISIGLQVYILRKWNVYGLREIQR</sequence>
<gene>
    <name evidence="2" type="ORF">ACFSR8_12610</name>
</gene>
<feature type="transmembrane region" description="Helical" evidence="1">
    <location>
        <begin position="298"/>
        <end position="318"/>
    </location>
</feature>
<organism evidence="2 3">
    <name type="scientific">Hyunsoonleella rubra</name>
    <dbReference type="NCBI Taxonomy" id="1737062"/>
    <lineage>
        <taxon>Bacteria</taxon>
        <taxon>Pseudomonadati</taxon>
        <taxon>Bacteroidota</taxon>
        <taxon>Flavobacteriia</taxon>
        <taxon>Flavobacteriales</taxon>
        <taxon>Flavobacteriaceae</taxon>
    </lineage>
</organism>
<dbReference type="RefSeq" id="WP_380292566.1">
    <property type="nucleotide sequence ID" value="NZ_JBHULY010000028.1"/>
</dbReference>
<dbReference type="EMBL" id="JBHULY010000028">
    <property type="protein sequence ID" value="MFD2727054.1"/>
    <property type="molecule type" value="Genomic_DNA"/>
</dbReference>
<comment type="caution">
    <text evidence="2">The sequence shown here is derived from an EMBL/GenBank/DDBJ whole genome shotgun (WGS) entry which is preliminary data.</text>
</comment>
<name>A0ABW5TCR4_9FLAO</name>
<evidence type="ECO:0000313" key="2">
    <source>
        <dbReference type="EMBL" id="MFD2727054.1"/>
    </source>
</evidence>
<feature type="transmembrane region" description="Helical" evidence="1">
    <location>
        <begin position="121"/>
        <end position="143"/>
    </location>
</feature>
<feature type="transmembrane region" description="Helical" evidence="1">
    <location>
        <begin position="270"/>
        <end position="286"/>
    </location>
</feature>
<keyword evidence="1" id="KW-0812">Transmembrane</keyword>
<feature type="transmembrane region" description="Helical" evidence="1">
    <location>
        <begin position="24"/>
        <end position="45"/>
    </location>
</feature>
<evidence type="ECO:0000256" key="1">
    <source>
        <dbReference type="SAM" id="Phobius"/>
    </source>
</evidence>
<keyword evidence="1" id="KW-1133">Transmembrane helix</keyword>
<feature type="transmembrane region" description="Helical" evidence="1">
    <location>
        <begin position="214"/>
        <end position="238"/>
    </location>
</feature>
<keyword evidence="3" id="KW-1185">Reference proteome</keyword>